<evidence type="ECO:0000256" key="2">
    <source>
        <dbReference type="SAM" id="SignalP"/>
    </source>
</evidence>
<keyword evidence="2" id="KW-0732">Signal</keyword>
<feature type="chain" id="PRO_5038754307" description="Lipoprotein" evidence="2">
    <location>
        <begin position="23"/>
        <end position="157"/>
    </location>
</feature>
<protein>
    <recommendedName>
        <fullName evidence="5">Lipoprotein</fullName>
    </recommendedName>
</protein>
<keyword evidence="4" id="KW-1185">Reference proteome</keyword>
<feature type="signal peptide" evidence="2">
    <location>
        <begin position="1"/>
        <end position="22"/>
    </location>
</feature>
<comment type="caution">
    <text evidence="3">The sequence shown here is derived from an EMBL/GenBank/DDBJ whole genome shotgun (WGS) entry which is preliminary data.</text>
</comment>
<name>A0A7W8ZB41_9ACTN</name>
<dbReference type="RefSeq" id="WP_184617157.1">
    <property type="nucleotide sequence ID" value="NZ_BOOS01000052.1"/>
</dbReference>
<accession>A0A7W8ZB41</accession>
<reference evidence="3 4" key="1">
    <citation type="submission" date="2020-08" db="EMBL/GenBank/DDBJ databases">
        <title>Sequencing the genomes of 1000 actinobacteria strains.</title>
        <authorList>
            <person name="Klenk H.-P."/>
        </authorList>
    </citation>
    <scope>NUCLEOTIDE SEQUENCE [LARGE SCALE GENOMIC DNA]</scope>
    <source>
        <strain evidence="3 4">DSM 45790</strain>
    </source>
</reference>
<feature type="compositionally biased region" description="Low complexity" evidence="1">
    <location>
        <begin position="145"/>
        <end position="157"/>
    </location>
</feature>
<dbReference type="EMBL" id="JACHBR010000002">
    <property type="protein sequence ID" value="MBB5630764.1"/>
    <property type="molecule type" value="Genomic_DNA"/>
</dbReference>
<dbReference type="PROSITE" id="PS51257">
    <property type="entry name" value="PROKAR_LIPOPROTEIN"/>
    <property type="match status" value="1"/>
</dbReference>
<evidence type="ECO:0000313" key="3">
    <source>
        <dbReference type="EMBL" id="MBB5630764.1"/>
    </source>
</evidence>
<proteinExistence type="predicted"/>
<dbReference type="Proteomes" id="UP000588112">
    <property type="component" value="Unassembled WGS sequence"/>
</dbReference>
<evidence type="ECO:0000256" key="1">
    <source>
        <dbReference type="SAM" id="MobiDB-lite"/>
    </source>
</evidence>
<sequence>MRRPTSAAARASALLGSALALALVTGCGEPSGAPAAGANPGPPATLKQLAARTGCARPRVQTDAEELRQGVCGTGTGQYTVTTFSTDEGRDAWLAEARKWGGAYLVGARWVISGNDTEMLESFRATLGGGVVGGGHAMPSRAESGPAAPAGAGAPPR</sequence>
<gene>
    <name evidence="3" type="ORF">BJ981_006528</name>
</gene>
<evidence type="ECO:0000313" key="4">
    <source>
        <dbReference type="Proteomes" id="UP000588112"/>
    </source>
</evidence>
<feature type="region of interest" description="Disordered" evidence="1">
    <location>
        <begin position="135"/>
        <end position="157"/>
    </location>
</feature>
<organism evidence="3 4">
    <name type="scientific">Sphaerisporangium krabiense</name>
    <dbReference type="NCBI Taxonomy" id="763782"/>
    <lineage>
        <taxon>Bacteria</taxon>
        <taxon>Bacillati</taxon>
        <taxon>Actinomycetota</taxon>
        <taxon>Actinomycetes</taxon>
        <taxon>Streptosporangiales</taxon>
        <taxon>Streptosporangiaceae</taxon>
        <taxon>Sphaerisporangium</taxon>
    </lineage>
</organism>
<evidence type="ECO:0008006" key="5">
    <source>
        <dbReference type="Google" id="ProtNLM"/>
    </source>
</evidence>
<dbReference type="AlphaFoldDB" id="A0A7W8ZB41"/>